<organism evidence="2 3">
    <name type="scientific">Dioscorea zingiberensis</name>
    <dbReference type="NCBI Taxonomy" id="325984"/>
    <lineage>
        <taxon>Eukaryota</taxon>
        <taxon>Viridiplantae</taxon>
        <taxon>Streptophyta</taxon>
        <taxon>Embryophyta</taxon>
        <taxon>Tracheophyta</taxon>
        <taxon>Spermatophyta</taxon>
        <taxon>Magnoliopsida</taxon>
        <taxon>Liliopsida</taxon>
        <taxon>Dioscoreales</taxon>
        <taxon>Dioscoreaceae</taxon>
        <taxon>Dioscorea</taxon>
    </lineage>
</organism>
<dbReference type="PANTHER" id="PTHR36410:SF1">
    <property type="entry name" value="EXPRESSED PROTEIN"/>
    <property type="match status" value="1"/>
</dbReference>
<keyword evidence="3" id="KW-1185">Reference proteome</keyword>
<protein>
    <recommendedName>
        <fullName evidence="4">Late embryogenesis abundant protein</fullName>
    </recommendedName>
</protein>
<dbReference type="OrthoDB" id="1702799at2759"/>
<evidence type="ECO:0008006" key="4">
    <source>
        <dbReference type="Google" id="ProtNLM"/>
    </source>
</evidence>
<reference evidence="2" key="2">
    <citation type="journal article" date="2022" name="Hortic Res">
        <title>The genome of Dioscorea zingiberensis sheds light on the biosynthesis, origin and evolution of the medicinally important diosgenin saponins.</title>
        <authorList>
            <person name="Li Y."/>
            <person name="Tan C."/>
            <person name="Li Z."/>
            <person name="Guo J."/>
            <person name="Li S."/>
            <person name="Chen X."/>
            <person name="Wang C."/>
            <person name="Dai X."/>
            <person name="Yang H."/>
            <person name="Song W."/>
            <person name="Hou L."/>
            <person name="Xu J."/>
            <person name="Tong Z."/>
            <person name="Xu A."/>
            <person name="Yuan X."/>
            <person name="Wang W."/>
            <person name="Yang Q."/>
            <person name="Chen L."/>
            <person name="Sun Z."/>
            <person name="Wang K."/>
            <person name="Pan B."/>
            <person name="Chen J."/>
            <person name="Bao Y."/>
            <person name="Liu F."/>
            <person name="Qi X."/>
            <person name="Gang D.R."/>
            <person name="Wen J."/>
            <person name="Li J."/>
        </authorList>
    </citation>
    <scope>NUCLEOTIDE SEQUENCE</scope>
    <source>
        <strain evidence="2">Dzin_1.0</strain>
    </source>
</reference>
<proteinExistence type="predicted"/>
<dbReference type="EMBL" id="JAGGNH010000009">
    <property type="protein sequence ID" value="KAJ0963306.1"/>
    <property type="molecule type" value="Genomic_DNA"/>
</dbReference>
<evidence type="ECO:0000313" key="2">
    <source>
        <dbReference type="EMBL" id="KAJ0963306.1"/>
    </source>
</evidence>
<reference evidence="2" key="1">
    <citation type="submission" date="2021-03" db="EMBL/GenBank/DDBJ databases">
        <authorList>
            <person name="Li Z."/>
            <person name="Yang C."/>
        </authorList>
    </citation>
    <scope>NUCLEOTIDE SEQUENCE</scope>
    <source>
        <strain evidence="2">Dzin_1.0</strain>
        <tissue evidence="2">Leaf</tissue>
    </source>
</reference>
<feature type="region of interest" description="Disordered" evidence="1">
    <location>
        <begin position="34"/>
        <end position="142"/>
    </location>
</feature>
<evidence type="ECO:0000313" key="3">
    <source>
        <dbReference type="Proteomes" id="UP001085076"/>
    </source>
</evidence>
<name>A0A9D5BYJ1_9LILI</name>
<feature type="compositionally biased region" description="Polar residues" evidence="1">
    <location>
        <begin position="45"/>
        <end position="57"/>
    </location>
</feature>
<sequence>MMICNHSFRAVRGFGRSSLPPCCSIHPSPTIQRSSSTVVLGFRMRSSNDQHQPQPQDMDSKGQEQPPPIRGDVMYDSFGEGYGTRCDDEGFGGTNSNRGNQEFPKEKEHIPKPGQHHEYDTSQGSEVKEKEKTRHQPDVKSE</sequence>
<accession>A0A9D5BYJ1</accession>
<feature type="compositionally biased region" description="Basic and acidic residues" evidence="1">
    <location>
        <begin position="103"/>
        <end position="142"/>
    </location>
</feature>
<dbReference type="Proteomes" id="UP001085076">
    <property type="component" value="Miscellaneous, Linkage group lg09"/>
</dbReference>
<comment type="caution">
    <text evidence="2">The sequence shown here is derived from an EMBL/GenBank/DDBJ whole genome shotgun (WGS) entry which is preliminary data.</text>
</comment>
<evidence type="ECO:0000256" key="1">
    <source>
        <dbReference type="SAM" id="MobiDB-lite"/>
    </source>
</evidence>
<gene>
    <name evidence="2" type="ORF">J5N97_028428</name>
</gene>
<dbReference type="PANTHER" id="PTHR36410">
    <property type="entry name" value="EXPRESSED PROTEIN"/>
    <property type="match status" value="1"/>
</dbReference>
<dbReference type="AlphaFoldDB" id="A0A9D5BYJ1"/>